<keyword evidence="1" id="KW-0732">Signal</keyword>
<dbReference type="RefSeq" id="WP_380007756.1">
    <property type="nucleotide sequence ID" value="NZ_JBHLYR010000024.1"/>
</dbReference>
<feature type="chain" id="PRO_5045769273" description="Superoxide dismutase" evidence="1">
    <location>
        <begin position="20"/>
        <end position="150"/>
    </location>
</feature>
<reference evidence="2 3" key="1">
    <citation type="submission" date="2024-09" db="EMBL/GenBank/DDBJ databases">
        <authorList>
            <person name="Sun Q."/>
            <person name="Mori K."/>
        </authorList>
    </citation>
    <scope>NUCLEOTIDE SEQUENCE [LARGE SCALE GENOMIC DNA]</scope>
    <source>
        <strain evidence="2 3">JCM 13503</strain>
    </source>
</reference>
<evidence type="ECO:0000313" key="3">
    <source>
        <dbReference type="Proteomes" id="UP001589733"/>
    </source>
</evidence>
<keyword evidence="3" id="KW-1185">Reference proteome</keyword>
<proteinExistence type="predicted"/>
<feature type="signal peptide" evidence="1">
    <location>
        <begin position="1"/>
        <end position="19"/>
    </location>
</feature>
<dbReference type="Proteomes" id="UP001589733">
    <property type="component" value="Unassembled WGS sequence"/>
</dbReference>
<organism evidence="2 3">
    <name type="scientific">Deinococcus oregonensis</name>
    <dbReference type="NCBI Taxonomy" id="1805970"/>
    <lineage>
        <taxon>Bacteria</taxon>
        <taxon>Thermotogati</taxon>
        <taxon>Deinococcota</taxon>
        <taxon>Deinococci</taxon>
        <taxon>Deinococcales</taxon>
        <taxon>Deinococcaceae</taxon>
        <taxon>Deinococcus</taxon>
    </lineage>
</organism>
<evidence type="ECO:0008006" key="4">
    <source>
        <dbReference type="Google" id="ProtNLM"/>
    </source>
</evidence>
<name>A0ABV6AWJ8_9DEIO</name>
<evidence type="ECO:0000313" key="2">
    <source>
        <dbReference type="EMBL" id="MFB9991888.1"/>
    </source>
</evidence>
<comment type="caution">
    <text evidence="2">The sequence shown here is derived from an EMBL/GenBank/DDBJ whole genome shotgun (WGS) entry which is preliminary data.</text>
</comment>
<dbReference type="EMBL" id="JBHLYR010000024">
    <property type="protein sequence ID" value="MFB9991888.1"/>
    <property type="molecule type" value="Genomic_DNA"/>
</dbReference>
<dbReference type="PROSITE" id="PS51257">
    <property type="entry name" value="PROKAR_LIPOPROTEIN"/>
    <property type="match status" value="1"/>
</dbReference>
<evidence type="ECO:0000256" key="1">
    <source>
        <dbReference type="SAM" id="SignalP"/>
    </source>
</evidence>
<protein>
    <recommendedName>
        <fullName evidence="4">Superoxide dismutase</fullName>
    </recommendedName>
</protein>
<accession>A0ABV6AWJ8</accession>
<gene>
    <name evidence="2" type="ORF">ACFFLM_07895</name>
</gene>
<sequence length="150" mass="15042">MKRIALMAVVSTLALSACNQPSVVGNNVSKDFSGLLNTAGSGYTAAAGTAVYVDLTGGDRRTILTATGLKANTAYISHYHSKGTAAGSTNDCTSGGPVVGGLIGGGSFTSDADGKLTIKGFQSTDVLKEAAYINIHEGATPSVIPLCADI</sequence>